<comment type="similarity">
    <text evidence="1">Belongs to the 4-hydroxybenzoyl-CoA thioesterase family.</text>
</comment>
<dbReference type="EMBL" id="FNQM01000002">
    <property type="protein sequence ID" value="SDZ94343.1"/>
    <property type="molecule type" value="Genomic_DNA"/>
</dbReference>
<dbReference type="CDD" id="cd00586">
    <property type="entry name" value="4HBT"/>
    <property type="match status" value="1"/>
</dbReference>
<proteinExistence type="inferred from homology"/>
<dbReference type="PANTHER" id="PTHR31793">
    <property type="entry name" value="4-HYDROXYBENZOYL-COA THIOESTERASE FAMILY MEMBER"/>
    <property type="match status" value="1"/>
</dbReference>
<sequence>MAALLPPDRPLREAFPVRFASPTRWRDDDLFGHMNNVVYYEYFDTAVNRWLVEGARFDVLRGPVIGLVGETACRYFAAVGFPQTVETGLRVERAGTSSVTYRLALFGAGAEAAAVCRYVHVYVDRETRRPAPLPQAFRDALATIS</sequence>
<dbReference type="PANTHER" id="PTHR31793:SF27">
    <property type="entry name" value="NOVEL THIOESTERASE SUPERFAMILY DOMAIN AND SAPOSIN A-TYPE DOMAIN CONTAINING PROTEIN (0610012H03RIK)"/>
    <property type="match status" value="1"/>
</dbReference>
<organism evidence="3 4">
    <name type="scientific">Rubrimonas cliftonensis</name>
    <dbReference type="NCBI Taxonomy" id="89524"/>
    <lineage>
        <taxon>Bacteria</taxon>
        <taxon>Pseudomonadati</taxon>
        <taxon>Pseudomonadota</taxon>
        <taxon>Alphaproteobacteria</taxon>
        <taxon>Rhodobacterales</taxon>
        <taxon>Paracoccaceae</taxon>
        <taxon>Rubrimonas</taxon>
    </lineage>
</organism>
<dbReference type="OrthoDB" id="9799036at2"/>
<name>A0A1H3X526_9RHOB</name>
<protein>
    <submittedName>
        <fullName evidence="3">Acyl-CoA thioester hydrolase</fullName>
    </submittedName>
</protein>
<keyword evidence="2 3" id="KW-0378">Hydrolase</keyword>
<evidence type="ECO:0000313" key="3">
    <source>
        <dbReference type="EMBL" id="SDZ94343.1"/>
    </source>
</evidence>
<dbReference type="GO" id="GO:0047617">
    <property type="term" value="F:fatty acyl-CoA hydrolase activity"/>
    <property type="evidence" value="ECO:0007669"/>
    <property type="project" value="TreeGrafter"/>
</dbReference>
<dbReference type="Proteomes" id="UP000198703">
    <property type="component" value="Unassembled WGS sequence"/>
</dbReference>
<reference evidence="3 4" key="1">
    <citation type="submission" date="2016-10" db="EMBL/GenBank/DDBJ databases">
        <authorList>
            <person name="de Groot N.N."/>
        </authorList>
    </citation>
    <scope>NUCLEOTIDE SEQUENCE [LARGE SCALE GENOMIC DNA]</scope>
    <source>
        <strain evidence="3 4">DSM 15345</strain>
    </source>
</reference>
<accession>A0A1H3X526</accession>
<evidence type="ECO:0000256" key="2">
    <source>
        <dbReference type="ARBA" id="ARBA00022801"/>
    </source>
</evidence>
<evidence type="ECO:0000256" key="1">
    <source>
        <dbReference type="ARBA" id="ARBA00005953"/>
    </source>
</evidence>
<dbReference type="RefSeq" id="WP_093248716.1">
    <property type="nucleotide sequence ID" value="NZ_FNQM01000002.1"/>
</dbReference>
<dbReference type="SUPFAM" id="SSF54637">
    <property type="entry name" value="Thioesterase/thiol ester dehydrase-isomerase"/>
    <property type="match status" value="1"/>
</dbReference>
<dbReference type="Gene3D" id="3.10.129.10">
    <property type="entry name" value="Hotdog Thioesterase"/>
    <property type="match status" value="1"/>
</dbReference>
<dbReference type="AlphaFoldDB" id="A0A1H3X526"/>
<dbReference type="STRING" id="89524.SAMN05444370_102273"/>
<keyword evidence="4" id="KW-1185">Reference proteome</keyword>
<evidence type="ECO:0000313" key="4">
    <source>
        <dbReference type="Proteomes" id="UP000198703"/>
    </source>
</evidence>
<gene>
    <name evidence="3" type="ORF">SAMN05444370_102273</name>
</gene>
<dbReference type="InterPro" id="IPR029069">
    <property type="entry name" value="HotDog_dom_sf"/>
</dbReference>
<dbReference type="Pfam" id="PF13279">
    <property type="entry name" value="4HBT_2"/>
    <property type="match status" value="1"/>
</dbReference>
<dbReference type="InterPro" id="IPR050563">
    <property type="entry name" value="4-hydroxybenzoyl-CoA_TE"/>
</dbReference>